<name>A0A1H5SM46_9RHOB</name>
<dbReference type="InterPro" id="IPR005358">
    <property type="entry name" value="Puta_zinc/iron-chelating_dom"/>
</dbReference>
<accession>A0A1H5SM46</accession>
<gene>
    <name evidence="1" type="ORF">SAMN04488045_0267</name>
</gene>
<proteinExistence type="predicted"/>
<dbReference type="AlphaFoldDB" id="A0A1H5SM46"/>
<evidence type="ECO:0000313" key="2">
    <source>
        <dbReference type="Proteomes" id="UP000236752"/>
    </source>
</evidence>
<evidence type="ECO:0000313" key="1">
    <source>
        <dbReference type="EMBL" id="SEF50921.1"/>
    </source>
</evidence>
<sequence length="243" mass="25425">MSKAKAVDYATLRKRLEKARLKGTASETADRARNLLLVYLDHAQAQNIPIQELARQIQQGLPALRIGGADLAAVAEKPDGPFGDIACASGCAFCCILAGEDGGVITEAEARNVHAALSQLPKGPDGRAWHPRACPSLDPETRMCRIYDARPMICRSYISKDATACEAISTGIPADGAGVVGAQSIYLAVHALGRAALKGIATVPTFSLSAVAAAALDGIDEAEALQGAKHKPRTLDDESARLS</sequence>
<dbReference type="Pfam" id="PF03692">
    <property type="entry name" value="CxxCxxCC"/>
    <property type="match status" value="1"/>
</dbReference>
<dbReference type="RefSeq" id="WP_103908676.1">
    <property type="nucleotide sequence ID" value="NZ_FNUZ01000001.1"/>
</dbReference>
<keyword evidence="2" id="KW-1185">Reference proteome</keyword>
<reference evidence="1 2" key="1">
    <citation type="submission" date="2016-10" db="EMBL/GenBank/DDBJ databases">
        <authorList>
            <person name="de Groot N.N."/>
        </authorList>
    </citation>
    <scope>NUCLEOTIDE SEQUENCE [LARGE SCALE GENOMIC DNA]</scope>
    <source>
        <strain evidence="1 2">DSM 26915</strain>
    </source>
</reference>
<dbReference type="OrthoDB" id="259086at2"/>
<dbReference type="Proteomes" id="UP000236752">
    <property type="component" value="Unassembled WGS sequence"/>
</dbReference>
<dbReference type="EMBL" id="FNUZ01000001">
    <property type="protein sequence ID" value="SEF50921.1"/>
    <property type="molecule type" value="Genomic_DNA"/>
</dbReference>
<protein>
    <submittedName>
        <fullName evidence="1">Putative zinc-or iron-chelating domain-containing protein</fullName>
    </submittedName>
</protein>
<organism evidence="1 2">
    <name type="scientific">Thalassococcus halodurans</name>
    <dbReference type="NCBI Taxonomy" id="373675"/>
    <lineage>
        <taxon>Bacteria</taxon>
        <taxon>Pseudomonadati</taxon>
        <taxon>Pseudomonadota</taxon>
        <taxon>Alphaproteobacteria</taxon>
        <taxon>Rhodobacterales</taxon>
        <taxon>Roseobacteraceae</taxon>
        <taxon>Thalassococcus</taxon>
    </lineage>
</organism>